<evidence type="ECO:0000313" key="2">
    <source>
        <dbReference type="EMBL" id="MFF9886907.1"/>
    </source>
</evidence>
<comment type="caution">
    <text evidence="2">The sequence shown here is derived from an EMBL/GenBank/DDBJ whole genome shotgun (WGS) entry which is preliminary data.</text>
</comment>
<protein>
    <submittedName>
        <fullName evidence="2">Toxin glutamine deamidase domain-containing protein</fullName>
    </submittedName>
</protein>
<dbReference type="Pfam" id="PF15644">
    <property type="entry name" value="Gln_amidase"/>
    <property type="match status" value="1"/>
</dbReference>
<proteinExistence type="predicted"/>
<keyword evidence="3" id="KW-1185">Reference proteome</keyword>
<evidence type="ECO:0000259" key="1">
    <source>
        <dbReference type="Pfam" id="PF15644"/>
    </source>
</evidence>
<feature type="domain" description="Tox-PL" evidence="1">
    <location>
        <begin position="20"/>
        <end position="66"/>
    </location>
</feature>
<dbReference type="RefSeq" id="WP_280117793.1">
    <property type="nucleotide sequence ID" value="NZ_JBFACJ010000028.1"/>
</dbReference>
<dbReference type="InterPro" id="IPR028908">
    <property type="entry name" value="Tox-PL_dom"/>
</dbReference>
<name>A0ABW6Z6W8_9ACTN</name>
<dbReference type="EMBL" id="JBICBM010000024">
    <property type="protein sequence ID" value="MFF9886907.1"/>
    <property type="molecule type" value="Genomic_DNA"/>
</dbReference>
<accession>A0ABW6Z6W8</accession>
<evidence type="ECO:0000313" key="3">
    <source>
        <dbReference type="Proteomes" id="UP001603418"/>
    </source>
</evidence>
<gene>
    <name evidence="2" type="ORF">ACF1HC_35755</name>
</gene>
<sequence length="82" mass="9238">MPRSTGERVRAKVHGNRIWNMVDHIRNPDHGARGLVAARPEAGTAGHVFNIVNHQGRVLFSDVQTGFVDPMLYKTFKLMRSN</sequence>
<reference evidence="2 3" key="1">
    <citation type="submission" date="2024-10" db="EMBL/GenBank/DDBJ databases">
        <title>The Natural Products Discovery Center: Release of the First 8490 Sequenced Strains for Exploring Actinobacteria Biosynthetic Diversity.</title>
        <authorList>
            <person name="Kalkreuter E."/>
            <person name="Kautsar S.A."/>
            <person name="Yang D."/>
            <person name="Bader C.D."/>
            <person name="Teijaro C.N."/>
            <person name="Fluegel L."/>
            <person name="Davis C.M."/>
            <person name="Simpson J.R."/>
            <person name="Lauterbach L."/>
            <person name="Steele A.D."/>
            <person name="Gui C."/>
            <person name="Meng S."/>
            <person name="Li G."/>
            <person name="Viehrig K."/>
            <person name="Ye F."/>
            <person name="Su P."/>
            <person name="Kiefer A.F."/>
            <person name="Nichols A."/>
            <person name="Cepeda A.J."/>
            <person name="Yan W."/>
            <person name="Fan B."/>
            <person name="Jiang Y."/>
            <person name="Adhikari A."/>
            <person name="Zheng C.-J."/>
            <person name="Schuster L."/>
            <person name="Cowan T.M."/>
            <person name="Smanski M.J."/>
            <person name="Chevrette M.G."/>
            <person name="De Carvalho L.P.S."/>
            <person name="Shen B."/>
        </authorList>
    </citation>
    <scope>NUCLEOTIDE SEQUENCE [LARGE SCALE GENOMIC DNA]</scope>
    <source>
        <strain evidence="2 3">NPDC013366</strain>
    </source>
</reference>
<organism evidence="2 3">
    <name type="scientific">Streptomyces eurythermus</name>
    <dbReference type="NCBI Taxonomy" id="42237"/>
    <lineage>
        <taxon>Bacteria</taxon>
        <taxon>Bacillati</taxon>
        <taxon>Actinomycetota</taxon>
        <taxon>Actinomycetes</taxon>
        <taxon>Kitasatosporales</taxon>
        <taxon>Streptomycetaceae</taxon>
        <taxon>Streptomyces</taxon>
    </lineage>
</organism>
<dbReference type="Proteomes" id="UP001603418">
    <property type="component" value="Unassembled WGS sequence"/>
</dbReference>